<evidence type="ECO:0000256" key="1">
    <source>
        <dbReference type="SAM" id="MobiDB-lite"/>
    </source>
</evidence>
<comment type="caution">
    <text evidence="2">The sequence shown here is derived from an EMBL/GenBank/DDBJ whole genome shotgun (WGS) entry which is preliminary data.</text>
</comment>
<evidence type="ECO:0000313" key="3">
    <source>
        <dbReference type="Proteomes" id="UP001152888"/>
    </source>
</evidence>
<dbReference type="EMBL" id="CAKOFQ010008591">
    <property type="protein sequence ID" value="CAH2015021.1"/>
    <property type="molecule type" value="Genomic_DNA"/>
</dbReference>
<organism evidence="2 3">
    <name type="scientific">Acanthoscelides obtectus</name>
    <name type="common">Bean weevil</name>
    <name type="synonym">Bruchus obtectus</name>
    <dbReference type="NCBI Taxonomy" id="200917"/>
    <lineage>
        <taxon>Eukaryota</taxon>
        <taxon>Metazoa</taxon>
        <taxon>Ecdysozoa</taxon>
        <taxon>Arthropoda</taxon>
        <taxon>Hexapoda</taxon>
        <taxon>Insecta</taxon>
        <taxon>Pterygota</taxon>
        <taxon>Neoptera</taxon>
        <taxon>Endopterygota</taxon>
        <taxon>Coleoptera</taxon>
        <taxon>Polyphaga</taxon>
        <taxon>Cucujiformia</taxon>
        <taxon>Chrysomeloidea</taxon>
        <taxon>Chrysomelidae</taxon>
        <taxon>Bruchinae</taxon>
        <taxon>Bruchini</taxon>
        <taxon>Acanthoscelides</taxon>
    </lineage>
</organism>
<name>A0A9P0QAI5_ACAOB</name>
<evidence type="ECO:0000313" key="2">
    <source>
        <dbReference type="EMBL" id="CAH2015021.1"/>
    </source>
</evidence>
<sequence>MAEAWLSVCCGVLHVDVAETGGGQHEPVASGGRTGGSSPASGAAARAARRGNRRLTRNESRYHSDNKNNIYAETNLKRQCRPTLNAGNICS</sequence>
<accession>A0A9P0QAI5</accession>
<feature type="compositionally biased region" description="Low complexity" evidence="1">
    <location>
        <begin position="36"/>
        <end position="46"/>
    </location>
</feature>
<gene>
    <name evidence="2" type="ORF">ACAOBT_LOCUS34459</name>
</gene>
<proteinExistence type="predicted"/>
<dbReference type="Proteomes" id="UP001152888">
    <property type="component" value="Unassembled WGS sequence"/>
</dbReference>
<protein>
    <submittedName>
        <fullName evidence="2">Uncharacterized protein</fullName>
    </submittedName>
</protein>
<feature type="compositionally biased region" description="Basic and acidic residues" evidence="1">
    <location>
        <begin position="56"/>
        <end position="66"/>
    </location>
</feature>
<keyword evidence="3" id="KW-1185">Reference proteome</keyword>
<reference evidence="2" key="1">
    <citation type="submission" date="2022-03" db="EMBL/GenBank/DDBJ databases">
        <authorList>
            <person name="Sayadi A."/>
        </authorList>
    </citation>
    <scope>NUCLEOTIDE SEQUENCE</scope>
</reference>
<feature type="region of interest" description="Disordered" evidence="1">
    <location>
        <begin position="21"/>
        <end position="69"/>
    </location>
</feature>
<dbReference type="AlphaFoldDB" id="A0A9P0QAI5"/>